<feature type="domain" description="VWFA" evidence="1">
    <location>
        <begin position="45"/>
        <end position="216"/>
    </location>
</feature>
<evidence type="ECO:0000313" key="2">
    <source>
        <dbReference type="EMBL" id="OQW85993.1"/>
    </source>
</evidence>
<dbReference type="Gene3D" id="3.40.50.410">
    <property type="entry name" value="von Willebrand factor, type A domain"/>
    <property type="match status" value="1"/>
</dbReference>
<dbReference type="InterPro" id="IPR051266">
    <property type="entry name" value="CLCR"/>
</dbReference>
<dbReference type="AlphaFoldDB" id="A0A1W9KPB7"/>
<evidence type="ECO:0000313" key="3">
    <source>
        <dbReference type="Proteomes" id="UP000192505"/>
    </source>
</evidence>
<dbReference type="InterPro" id="IPR002035">
    <property type="entry name" value="VWF_A"/>
</dbReference>
<evidence type="ECO:0000259" key="1">
    <source>
        <dbReference type="PROSITE" id="PS50234"/>
    </source>
</evidence>
<dbReference type="PANTHER" id="PTHR10579">
    <property type="entry name" value="CALCIUM-ACTIVATED CHLORIDE CHANNEL REGULATOR"/>
    <property type="match status" value="1"/>
</dbReference>
<dbReference type="Proteomes" id="UP000192505">
    <property type="component" value="Unassembled WGS sequence"/>
</dbReference>
<dbReference type="PANTHER" id="PTHR10579:SF43">
    <property type="entry name" value="ZINC FINGER (C3HC4-TYPE RING FINGER) FAMILY PROTEIN"/>
    <property type="match status" value="1"/>
</dbReference>
<dbReference type="InterPro" id="IPR036465">
    <property type="entry name" value="vWFA_dom_sf"/>
</dbReference>
<reference evidence="2 3" key="1">
    <citation type="submission" date="2017-01" db="EMBL/GenBank/DDBJ databases">
        <title>Novel large sulfur bacteria in the metagenomes of groundwater-fed chemosynthetic microbial mats in the Lake Huron basin.</title>
        <authorList>
            <person name="Sharrar A.M."/>
            <person name="Flood B.E."/>
            <person name="Bailey J.V."/>
            <person name="Jones D.S."/>
            <person name="Biddanda B."/>
            <person name="Ruberg S.A."/>
            <person name="Marcus D.N."/>
            <person name="Dick G.J."/>
        </authorList>
    </citation>
    <scope>NUCLEOTIDE SEQUENCE [LARGE SCALE GENOMIC DNA]</scope>
    <source>
        <strain evidence="2">A7</strain>
    </source>
</reference>
<sequence>MIQPKILLSPLKSAIPAQGGTIDVMVRVQGPEQPEGSKARVIPKRLSLVVDRSGSMSGQPLHEALKCVQHIASCMTPKDQISVIVYDDNVNVLMPMGSVSSPDAMKRLLSTVDDGGSTNLFGGWEEGAKQLEKGQDGSISRVILLSDGQANRGVLGQDVIERHCREWLAKGVSTTTVGLGRSFNEDLMIGMARAGGGQQYFGQTAADLFDSFDEELSLLQALCLRQLSLKLIPAQGVILEALGVFDQNADGTYQLSDLAWGAESWMALRLHVSPTAAGQTRDLLAATVEAKTMEGQLISVHAPLLSLPSLDPQQYDTLPVDEVVERRLLEVDFAKSSLELSRLVSMGDIQLARVLIKELEKRFGQHPWLQAKLARLRELADRDPEMMRKEARFSSRKMSKRLVANVEVAYSIDETNLAMPAFLRKKAEEGKGRSGPSDRPS</sequence>
<organism evidence="2 3">
    <name type="scientific">Rhodoferax ferrireducens</name>
    <dbReference type="NCBI Taxonomy" id="192843"/>
    <lineage>
        <taxon>Bacteria</taxon>
        <taxon>Pseudomonadati</taxon>
        <taxon>Pseudomonadota</taxon>
        <taxon>Betaproteobacteria</taxon>
        <taxon>Burkholderiales</taxon>
        <taxon>Comamonadaceae</taxon>
        <taxon>Rhodoferax</taxon>
    </lineage>
</organism>
<comment type="caution">
    <text evidence="2">The sequence shown here is derived from an EMBL/GenBank/DDBJ whole genome shotgun (WGS) entry which is preliminary data.</text>
</comment>
<dbReference type="Pfam" id="PF00092">
    <property type="entry name" value="VWA"/>
    <property type="match status" value="1"/>
</dbReference>
<protein>
    <recommendedName>
        <fullName evidence="1">VWFA domain-containing protein</fullName>
    </recommendedName>
</protein>
<accession>A0A1W9KPB7</accession>
<name>A0A1W9KPB7_9BURK</name>
<dbReference type="SUPFAM" id="SSF53300">
    <property type="entry name" value="vWA-like"/>
    <property type="match status" value="1"/>
</dbReference>
<dbReference type="SMART" id="SM00327">
    <property type="entry name" value="VWA"/>
    <property type="match status" value="1"/>
</dbReference>
<gene>
    <name evidence="2" type="ORF">BWK72_19525</name>
</gene>
<dbReference type="PROSITE" id="PS50234">
    <property type="entry name" value="VWFA"/>
    <property type="match status" value="1"/>
</dbReference>
<proteinExistence type="predicted"/>
<dbReference type="EMBL" id="MTEI01000026">
    <property type="protein sequence ID" value="OQW85993.1"/>
    <property type="molecule type" value="Genomic_DNA"/>
</dbReference>